<organism evidence="1 2">
    <name type="scientific">Salegentibacter agarivorans</name>
    <dbReference type="NCBI Taxonomy" id="345907"/>
    <lineage>
        <taxon>Bacteria</taxon>
        <taxon>Pseudomonadati</taxon>
        <taxon>Bacteroidota</taxon>
        <taxon>Flavobacteriia</taxon>
        <taxon>Flavobacteriales</taxon>
        <taxon>Flavobacteriaceae</taxon>
        <taxon>Salegentibacter</taxon>
    </lineage>
</organism>
<proteinExistence type="predicted"/>
<dbReference type="AlphaFoldDB" id="A0A1I2Q942"/>
<evidence type="ECO:0000313" key="1">
    <source>
        <dbReference type="EMBL" id="SFG24884.1"/>
    </source>
</evidence>
<reference evidence="2" key="1">
    <citation type="submission" date="2016-10" db="EMBL/GenBank/DDBJ databases">
        <authorList>
            <person name="Varghese N."/>
            <person name="Submissions S."/>
        </authorList>
    </citation>
    <scope>NUCLEOTIDE SEQUENCE [LARGE SCALE GENOMIC DNA]</scope>
    <source>
        <strain evidence="2">DSM 23515</strain>
    </source>
</reference>
<accession>A0A1I2Q942</accession>
<sequence>MTNLLFQSDMKKIILLIITVTIFMGCSKNDDEEEIDCSLYDPIFPSLYVRIVDSTGANLIDNGTIDPNNISVEGDFPGAGFQFVPENEFLNSYADLRELDNSLRLFNPNESKFRYTINLDDIDETINIDFTAELTKLPCAITFFKPDEGVYKDEILELREVRSLQFVGDLKI</sequence>
<gene>
    <name evidence="1" type="ORF">SAMN04488033_1495</name>
</gene>
<dbReference type="EMBL" id="FOOH01000049">
    <property type="protein sequence ID" value="SFG24884.1"/>
    <property type="molecule type" value="Genomic_DNA"/>
</dbReference>
<evidence type="ECO:0000313" key="2">
    <source>
        <dbReference type="Proteomes" id="UP000199116"/>
    </source>
</evidence>
<name>A0A1I2Q942_9FLAO</name>
<keyword evidence="2" id="KW-1185">Reference proteome</keyword>
<protein>
    <submittedName>
        <fullName evidence="1">Uncharacterized protein</fullName>
    </submittedName>
</protein>
<dbReference type="Proteomes" id="UP000199116">
    <property type="component" value="Unassembled WGS sequence"/>
</dbReference>